<evidence type="ECO:0000313" key="3">
    <source>
        <dbReference type="Proteomes" id="UP000540519"/>
    </source>
</evidence>
<evidence type="ECO:0000256" key="1">
    <source>
        <dbReference type="SAM" id="Phobius"/>
    </source>
</evidence>
<sequence>LLEFVGPHIEVDYIMNPSVNFTVAISTVFVLVLAGAVAGFFPAWRAANIHTIDALRDE</sequence>
<comment type="caution">
    <text evidence="2">The sequence shown here is derived from an EMBL/GenBank/DDBJ whole genome shotgun (WGS) entry which is preliminary data.</text>
</comment>
<feature type="non-terminal residue" evidence="2">
    <location>
        <position position="1"/>
    </location>
</feature>
<proteinExistence type="predicted"/>
<keyword evidence="1" id="KW-0812">Transmembrane</keyword>
<dbReference type="AlphaFoldDB" id="A0A7X2ZUU7"/>
<name>A0A7X2ZUU7_9FLAO</name>
<keyword evidence="1" id="KW-1133">Transmembrane helix</keyword>
<organism evidence="2 3">
    <name type="scientific">Zobellia amurskyensis</name>
    <dbReference type="NCBI Taxonomy" id="248905"/>
    <lineage>
        <taxon>Bacteria</taxon>
        <taxon>Pseudomonadati</taxon>
        <taxon>Bacteroidota</taxon>
        <taxon>Flavobacteriia</taxon>
        <taxon>Flavobacteriales</taxon>
        <taxon>Flavobacteriaceae</taxon>
        <taxon>Zobellia</taxon>
    </lineage>
</organism>
<evidence type="ECO:0000313" key="2">
    <source>
        <dbReference type="EMBL" id="MUH36833.1"/>
    </source>
</evidence>
<keyword evidence="3" id="KW-1185">Reference proteome</keyword>
<gene>
    <name evidence="2" type="ORF">D9O36_13340</name>
</gene>
<protein>
    <submittedName>
        <fullName evidence="2">ABC transporter permease</fullName>
    </submittedName>
</protein>
<dbReference type="EMBL" id="RCNR01000026">
    <property type="protein sequence ID" value="MUH36833.1"/>
    <property type="molecule type" value="Genomic_DNA"/>
</dbReference>
<dbReference type="Proteomes" id="UP000540519">
    <property type="component" value="Unassembled WGS sequence"/>
</dbReference>
<accession>A0A7X2ZUU7</accession>
<dbReference type="RefSeq" id="WP_420855882.1">
    <property type="nucleotide sequence ID" value="NZ_RCNR01000026.1"/>
</dbReference>
<feature type="transmembrane region" description="Helical" evidence="1">
    <location>
        <begin position="20"/>
        <end position="41"/>
    </location>
</feature>
<reference evidence="2 3" key="1">
    <citation type="journal article" date="2019" name="Mar. Drugs">
        <title>Comparative Genomics and CAZyme Genome Repertoires of Marine Zobellia amurskyensis KMM 3526(T) and Zobellia laminariae KMM 3676(T).</title>
        <authorList>
            <person name="Chernysheva N."/>
            <person name="Bystritskaya E."/>
            <person name="Stenkova A."/>
            <person name="Golovkin I."/>
            <person name="Nedashkovskaya O."/>
            <person name="Isaeva M."/>
        </authorList>
    </citation>
    <scope>NUCLEOTIDE SEQUENCE [LARGE SCALE GENOMIC DNA]</scope>
    <source>
        <strain evidence="2 3">KMM 3526</strain>
    </source>
</reference>
<keyword evidence="1" id="KW-0472">Membrane</keyword>